<evidence type="ECO:0000256" key="4">
    <source>
        <dbReference type="ARBA" id="ARBA00023054"/>
    </source>
</evidence>
<keyword evidence="9" id="KW-1185">Reference proteome</keyword>
<keyword evidence="4" id="KW-0175">Coiled coil</keyword>
<evidence type="ECO:0000256" key="2">
    <source>
        <dbReference type="ARBA" id="ARBA00010901"/>
    </source>
</evidence>
<comment type="similarity">
    <text evidence="2">Belongs to the ATPase inhibitor family.</text>
</comment>
<evidence type="ECO:0000256" key="6">
    <source>
        <dbReference type="ARBA" id="ARBA00030036"/>
    </source>
</evidence>
<sequence>MEYVFDIVAAKANSAYSSPGGGSGGTIRDAGGAFGKREARNEEEYFHRKQKEQLAALRKHLEEEVQYRKDEIVRHRVS</sequence>
<dbReference type="Pfam" id="PF04568">
    <property type="entry name" value="IATP"/>
    <property type="match status" value="1"/>
</dbReference>
<accession>A0A5J4NMN9</accession>
<dbReference type="EMBL" id="QNGE01001793">
    <property type="protein sequence ID" value="KAA3676821.1"/>
    <property type="molecule type" value="Genomic_DNA"/>
</dbReference>
<dbReference type="Proteomes" id="UP000324629">
    <property type="component" value="Unassembled WGS sequence"/>
</dbReference>
<evidence type="ECO:0000313" key="9">
    <source>
        <dbReference type="Proteomes" id="UP000324629"/>
    </source>
</evidence>
<evidence type="ECO:0000256" key="3">
    <source>
        <dbReference type="ARBA" id="ARBA00022946"/>
    </source>
</evidence>
<evidence type="ECO:0000256" key="1">
    <source>
        <dbReference type="ARBA" id="ARBA00004173"/>
    </source>
</evidence>
<proteinExistence type="inferred from homology"/>
<dbReference type="GO" id="GO:0042030">
    <property type="term" value="F:ATPase inhibitor activity"/>
    <property type="evidence" value="ECO:0007669"/>
    <property type="project" value="InterPro"/>
</dbReference>
<evidence type="ECO:0000256" key="5">
    <source>
        <dbReference type="ARBA" id="ARBA00023128"/>
    </source>
</evidence>
<dbReference type="InterPro" id="IPR007648">
    <property type="entry name" value="ATPase_inhibitor_mt"/>
</dbReference>
<comment type="subcellular location">
    <subcellularLocation>
        <location evidence="1">Mitochondrion</location>
    </subcellularLocation>
</comment>
<feature type="region of interest" description="Disordered" evidence="7">
    <location>
        <begin position="15"/>
        <end position="46"/>
    </location>
</feature>
<dbReference type="SUPFAM" id="SSF64602">
    <property type="entry name" value="F1 ATPase inhibitor, IF1, C-terminal domain"/>
    <property type="match status" value="1"/>
</dbReference>
<name>A0A5J4NMN9_9TREM</name>
<dbReference type="PANTHER" id="PTHR48417:SF1">
    <property type="entry name" value="ATP SYNTHASE F1 SUBUNIT EPSILON"/>
    <property type="match status" value="1"/>
</dbReference>
<dbReference type="GO" id="GO:0005739">
    <property type="term" value="C:mitochondrion"/>
    <property type="evidence" value="ECO:0007669"/>
    <property type="project" value="UniProtKB-SubCell"/>
</dbReference>
<dbReference type="PANTHER" id="PTHR48417">
    <property type="entry name" value="ATP SYNTHASE F1 SUBUNIT EPSILON"/>
    <property type="match status" value="1"/>
</dbReference>
<reference evidence="8 9" key="1">
    <citation type="journal article" date="2019" name="Gigascience">
        <title>Whole-genome sequence of the oriental lung fluke Paragonimus westermani.</title>
        <authorList>
            <person name="Oey H."/>
            <person name="Zakrzewski M."/>
            <person name="Narain K."/>
            <person name="Devi K.R."/>
            <person name="Agatsuma T."/>
            <person name="Nawaratna S."/>
            <person name="Gobert G.N."/>
            <person name="Jones M.K."/>
            <person name="Ragan M.A."/>
            <person name="McManus D.P."/>
            <person name="Krause L."/>
        </authorList>
    </citation>
    <scope>NUCLEOTIDE SEQUENCE [LARGE SCALE GENOMIC DNA]</scope>
    <source>
        <strain evidence="8 9">IND2009</strain>
    </source>
</reference>
<feature type="compositionally biased region" description="Basic and acidic residues" evidence="7">
    <location>
        <begin position="35"/>
        <end position="46"/>
    </location>
</feature>
<organism evidence="8 9">
    <name type="scientific">Paragonimus westermani</name>
    <dbReference type="NCBI Taxonomy" id="34504"/>
    <lineage>
        <taxon>Eukaryota</taxon>
        <taxon>Metazoa</taxon>
        <taxon>Spiralia</taxon>
        <taxon>Lophotrochozoa</taxon>
        <taxon>Platyhelminthes</taxon>
        <taxon>Trematoda</taxon>
        <taxon>Digenea</taxon>
        <taxon>Plagiorchiida</taxon>
        <taxon>Troglotremata</taxon>
        <taxon>Troglotrematidae</taxon>
        <taxon>Paragonimus</taxon>
    </lineage>
</organism>
<gene>
    <name evidence="8" type="ORF">DEA37_0002548</name>
</gene>
<keyword evidence="3" id="KW-0809">Transit peptide</keyword>
<comment type="caution">
    <text evidence="8">The sequence shown here is derived from an EMBL/GenBank/DDBJ whole genome shotgun (WGS) entry which is preliminary data.</text>
</comment>
<evidence type="ECO:0000256" key="7">
    <source>
        <dbReference type="SAM" id="MobiDB-lite"/>
    </source>
</evidence>
<evidence type="ECO:0000313" key="8">
    <source>
        <dbReference type="EMBL" id="KAA3676821.1"/>
    </source>
</evidence>
<dbReference type="AlphaFoldDB" id="A0A5J4NMN9"/>
<keyword evidence="5" id="KW-0496">Mitochondrion</keyword>
<dbReference type="Gene3D" id="1.20.5.500">
    <property type="entry name" value="Single helix bin"/>
    <property type="match status" value="1"/>
</dbReference>
<protein>
    <recommendedName>
        <fullName evidence="6">ATP synthase F1 subunit epsilon</fullName>
    </recommendedName>
</protein>
<dbReference type="FunFam" id="1.20.5.500:FF:000007">
    <property type="entry name" value="ATPase inhibitor, putative"/>
    <property type="match status" value="1"/>
</dbReference>